<sequence>MSTPVPAPPIETVREIRDRCLCLATQRAARRLARRFDRLFAPLGITNGQFSLMVALCGEWRPRLGELADFLAMDSTTLTAATKALAKRGLLTMEVDETDARVRRPRLTDEGRTLVAQAVPLWKAEHARLDAELPGDPQAMARSLADLG</sequence>
<keyword evidence="3" id="KW-1185">Reference proteome</keyword>
<dbReference type="OrthoDB" id="2287011at2"/>
<evidence type="ECO:0000259" key="1">
    <source>
        <dbReference type="PROSITE" id="PS50995"/>
    </source>
</evidence>
<dbReference type="PROSITE" id="PS50995">
    <property type="entry name" value="HTH_MARR_2"/>
    <property type="match status" value="1"/>
</dbReference>
<dbReference type="SMART" id="SM00347">
    <property type="entry name" value="HTH_MARR"/>
    <property type="match status" value="1"/>
</dbReference>
<dbReference type="SUPFAM" id="SSF46785">
    <property type="entry name" value="Winged helix' DNA-binding domain"/>
    <property type="match status" value="1"/>
</dbReference>
<dbReference type="AlphaFoldDB" id="A0A0D0QFF7"/>
<feature type="domain" description="HTH marR-type" evidence="1">
    <location>
        <begin position="18"/>
        <end position="148"/>
    </location>
</feature>
<dbReference type="InterPro" id="IPR039422">
    <property type="entry name" value="MarR/SlyA-like"/>
</dbReference>
<evidence type="ECO:0000313" key="2">
    <source>
        <dbReference type="EMBL" id="KIQ71047.1"/>
    </source>
</evidence>
<protein>
    <submittedName>
        <fullName evidence="2">Transcriptional regulator, MarR family</fullName>
    </submittedName>
</protein>
<dbReference type="InterPro" id="IPR036390">
    <property type="entry name" value="WH_DNA-bd_sf"/>
</dbReference>
<dbReference type="PANTHER" id="PTHR33164:SF105">
    <property type="entry name" value="TRANSCRIPTIONAL REPRESSOR PROTEIN-RELATED"/>
    <property type="match status" value="1"/>
</dbReference>
<dbReference type="STRING" id="1123501.Wenmar_00425"/>
<dbReference type="GO" id="GO:0003700">
    <property type="term" value="F:DNA-binding transcription factor activity"/>
    <property type="evidence" value="ECO:0007669"/>
    <property type="project" value="InterPro"/>
</dbReference>
<reference evidence="2 3" key="1">
    <citation type="submission" date="2013-01" db="EMBL/GenBank/DDBJ databases">
        <authorList>
            <person name="Fiebig A."/>
            <person name="Goeker M."/>
            <person name="Klenk H.-P.P."/>
        </authorList>
    </citation>
    <scope>NUCLEOTIDE SEQUENCE [LARGE SCALE GENOMIC DNA]</scope>
    <source>
        <strain evidence="2 3">DSM 24838</strain>
    </source>
</reference>
<dbReference type="Pfam" id="PF01047">
    <property type="entry name" value="MarR"/>
    <property type="match status" value="1"/>
</dbReference>
<dbReference type="Gene3D" id="1.10.10.10">
    <property type="entry name" value="Winged helix-like DNA-binding domain superfamily/Winged helix DNA-binding domain"/>
    <property type="match status" value="1"/>
</dbReference>
<accession>A0A0D0QFF7</accession>
<dbReference type="GO" id="GO:0006950">
    <property type="term" value="P:response to stress"/>
    <property type="evidence" value="ECO:0007669"/>
    <property type="project" value="TreeGrafter"/>
</dbReference>
<dbReference type="EMBL" id="AONG01000003">
    <property type="protein sequence ID" value="KIQ71047.1"/>
    <property type="molecule type" value="Genomic_DNA"/>
</dbReference>
<dbReference type="eggNOG" id="COG1846">
    <property type="taxonomic scope" value="Bacteria"/>
</dbReference>
<dbReference type="InterPro" id="IPR036388">
    <property type="entry name" value="WH-like_DNA-bd_sf"/>
</dbReference>
<dbReference type="Proteomes" id="UP000035100">
    <property type="component" value="Unassembled WGS sequence"/>
</dbReference>
<comment type="caution">
    <text evidence="2">The sequence shown here is derived from an EMBL/GenBank/DDBJ whole genome shotgun (WGS) entry which is preliminary data.</text>
</comment>
<dbReference type="PANTHER" id="PTHR33164">
    <property type="entry name" value="TRANSCRIPTIONAL REGULATOR, MARR FAMILY"/>
    <property type="match status" value="1"/>
</dbReference>
<gene>
    <name evidence="2" type="ORF">Wenmar_00425</name>
</gene>
<dbReference type="InterPro" id="IPR000835">
    <property type="entry name" value="HTH_MarR-typ"/>
</dbReference>
<name>A0A0D0QFF7_9RHOB</name>
<proteinExistence type="predicted"/>
<evidence type="ECO:0000313" key="3">
    <source>
        <dbReference type="Proteomes" id="UP000035100"/>
    </source>
</evidence>
<organism evidence="2 3">
    <name type="scientific">Wenxinia marina DSM 24838</name>
    <dbReference type="NCBI Taxonomy" id="1123501"/>
    <lineage>
        <taxon>Bacteria</taxon>
        <taxon>Pseudomonadati</taxon>
        <taxon>Pseudomonadota</taxon>
        <taxon>Alphaproteobacteria</taxon>
        <taxon>Rhodobacterales</taxon>
        <taxon>Roseobacteraceae</taxon>
        <taxon>Wenxinia</taxon>
    </lineage>
</organism>